<protein>
    <recommendedName>
        <fullName evidence="3">Reverse transcriptase</fullName>
    </recommendedName>
</protein>
<dbReference type="PANTHER" id="PTHR37984">
    <property type="entry name" value="PROTEIN CBG26694"/>
    <property type="match status" value="1"/>
</dbReference>
<dbReference type="InterPro" id="IPR050951">
    <property type="entry name" value="Retrovirus_Pol_polyprotein"/>
</dbReference>
<dbReference type="Gene3D" id="3.30.70.270">
    <property type="match status" value="1"/>
</dbReference>
<gene>
    <name evidence="1" type="ORF">Pcinc_000491</name>
</gene>
<reference evidence="1" key="1">
    <citation type="submission" date="2023-10" db="EMBL/GenBank/DDBJ databases">
        <title>Genome assemblies of two species of porcelain crab, Petrolisthes cinctipes and Petrolisthes manimaculis (Anomura: Porcellanidae).</title>
        <authorList>
            <person name="Angst P."/>
        </authorList>
    </citation>
    <scope>NUCLEOTIDE SEQUENCE</scope>
    <source>
        <strain evidence="1">PB745_01</strain>
        <tissue evidence="1">Gill</tissue>
    </source>
</reference>
<name>A0AAE1L5D0_PETCI</name>
<dbReference type="PANTHER" id="PTHR37984:SF5">
    <property type="entry name" value="PROTEIN NYNRIN-LIKE"/>
    <property type="match status" value="1"/>
</dbReference>
<dbReference type="Proteomes" id="UP001286313">
    <property type="component" value="Unassembled WGS sequence"/>
</dbReference>
<organism evidence="1 2">
    <name type="scientific">Petrolisthes cinctipes</name>
    <name type="common">Flat porcelain crab</name>
    <dbReference type="NCBI Taxonomy" id="88211"/>
    <lineage>
        <taxon>Eukaryota</taxon>
        <taxon>Metazoa</taxon>
        <taxon>Ecdysozoa</taxon>
        <taxon>Arthropoda</taxon>
        <taxon>Crustacea</taxon>
        <taxon>Multicrustacea</taxon>
        <taxon>Malacostraca</taxon>
        <taxon>Eumalacostraca</taxon>
        <taxon>Eucarida</taxon>
        <taxon>Decapoda</taxon>
        <taxon>Pleocyemata</taxon>
        <taxon>Anomura</taxon>
        <taxon>Galatheoidea</taxon>
        <taxon>Porcellanidae</taxon>
        <taxon>Petrolisthes</taxon>
    </lineage>
</organism>
<evidence type="ECO:0000313" key="2">
    <source>
        <dbReference type="Proteomes" id="UP001286313"/>
    </source>
</evidence>
<sequence length="216" mass="25248">MGFSPFELLCRRTVRGPLGILREVWDREQIGDVRTTFQYVFELREKLEETYPVATMDVIAATAMIEETEEVEENPMTLPSMKQKETWRQVNINEKLTAEQAHELKCIGLLYHYEKRLLDAGMTARPTKCYLAMQTLQYLGHMFDIKGLSPLKKKVEQILNAPQPKTKELRSFLVLSGFYRKYIPNYATIAAPLTDMVRKNQPNQLKWEDQHSRSFQ</sequence>
<dbReference type="AlphaFoldDB" id="A0AAE1L5D0"/>
<accession>A0AAE1L5D0</accession>
<keyword evidence="2" id="KW-1185">Reference proteome</keyword>
<evidence type="ECO:0000313" key="1">
    <source>
        <dbReference type="EMBL" id="KAK3895882.1"/>
    </source>
</evidence>
<dbReference type="InterPro" id="IPR043128">
    <property type="entry name" value="Rev_trsase/Diguanyl_cyclase"/>
</dbReference>
<proteinExistence type="predicted"/>
<dbReference type="EMBL" id="JAWQEG010000030">
    <property type="protein sequence ID" value="KAK3895882.1"/>
    <property type="molecule type" value="Genomic_DNA"/>
</dbReference>
<evidence type="ECO:0008006" key="3">
    <source>
        <dbReference type="Google" id="ProtNLM"/>
    </source>
</evidence>
<dbReference type="GO" id="GO:0071897">
    <property type="term" value="P:DNA biosynthetic process"/>
    <property type="evidence" value="ECO:0007669"/>
    <property type="project" value="UniProtKB-ARBA"/>
</dbReference>
<dbReference type="SUPFAM" id="SSF56672">
    <property type="entry name" value="DNA/RNA polymerases"/>
    <property type="match status" value="1"/>
</dbReference>
<comment type="caution">
    <text evidence="1">The sequence shown here is derived from an EMBL/GenBank/DDBJ whole genome shotgun (WGS) entry which is preliminary data.</text>
</comment>
<dbReference type="InterPro" id="IPR043502">
    <property type="entry name" value="DNA/RNA_pol_sf"/>
</dbReference>